<reference evidence="2 3" key="1">
    <citation type="submission" date="2015-02" db="EMBL/GenBank/DDBJ databases">
        <title>Pseudomonas helleri sp. nov. and Pseudomonas weihenstephanensis sp. nov., isolated from raw cows milk.</title>
        <authorList>
            <person name="von Neubeck M."/>
            <person name="Huptas C."/>
            <person name="Wenning M."/>
            <person name="Scherer S."/>
        </authorList>
    </citation>
    <scope>NUCLEOTIDE SEQUENCE [LARGE SCALE GENOMIC DNA]</scope>
    <source>
        <strain evidence="2 3">DSM 29166</strain>
    </source>
</reference>
<accession>A0A0J6IW88</accession>
<gene>
    <name evidence="2" type="ORF">TU86_02375</name>
</gene>
<dbReference type="InterPro" id="IPR058059">
    <property type="entry name" value="PA3496-like"/>
</dbReference>
<keyword evidence="2" id="KW-0436">Ligase</keyword>
<name>A0A0J6LML6_9PSED</name>
<sequence length="59" mass="6834">MSTGKERLDDDDLEELDDSVPTPSPEPVAKINLAKRRTIDNLLEEKRLKKQLSDYDYDL</sequence>
<protein>
    <submittedName>
        <fullName evidence="2">Leucyl-tRNA synthetase</fullName>
    </submittedName>
</protein>
<dbReference type="AlphaFoldDB" id="A0A0J6LML6"/>
<organism evidence="2 3">
    <name type="scientific">Pseudomonas weihenstephanensis</name>
    <dbReference type="NCBI Taxonomy" id="1608994"/>
    <lineage>
        <taxon>Bacteria</taxon>
        <taxon>Pseudomonadati</taxon>
        <taxon>Pseudomonadota</taxon>
        <taxon>Gammaproteobacteria</taxon>
        <taxon>Pseudomonadales</taxon>
        <taxon>Pseudomonadaceae</taxon>
        <taxon>Pseudomonas</taxon>
    </lineage>
</organism>
<dbReference type="STRING" id="1608994.TU86_02375"/>
<dbReference type="Pfam" id="PF26620">
    <property type="entry name" value="DUF8197"/>
    <property type="match status" value="1"/>
</dbReference>
<comment type="caution">
    <text evidence="2">The sequence shown here is derived from an EMBL/GenBank/DDBJ whole genome shotgun (WGS) entry which is preliminary data.</text>
</comment>
<keyword evidence="2" id="KW-0030">Aminoacyl-tRNA synthetase</keyword>
<dbReference type="EMBL" id="JYLF01000001">
    <property type="protein sequence ID" value="KMN15636.1"/>
    <property type="molecule type" value="Genomic_DNA"/>
</dbReference>
<evidence type="ECO:0000313" key="2">
    <source>
        <dbReference type="EMBL" id="KMN15636.1"/>
    </source>
</evidence>
<dbReference type="PATRIC" id="fig|1608994.3.peg.1048"/>
<proteinExistence type="predicted"/>
<feature type="region of interest" description="Disordered" evidence="1">
    <location>
        <begin position="1"/>
        <end position="32"/>
    </location>
</feature>
<dbReference type="InterPro" id="IPR058510">
    <property type="entry name" value="DUF8197"/>
</dbReference>
<feature type="compositionally biased region" description="Acidic residues" evidence="1">
    <location>
        <begin position="9"/>
        <end position="18"/>
    </location>
</feature>
<dbReference type="Proteomes" id="UP000036325">
    <property type="component" value="Unassembled WGS sequence"/>
</dbReference>
<dbReference type="NCBIfam" id="NF046101">
    <property type="entry name" value="PA3496_fam"/>
    <property type="match status" value="1"/>
</dbReference>
<dbReference type="GO" id="GO:0004812">
    <property type="term" value="F:aminoacyl-tRNA ligase activity"/>
    <property type="evidence" value="ECO:0007669"/>
    <property type="project" value="UniProtKB-KW"/>
</dbReference>
<accession>A0A0J6LML6</accession>
<dbReference type="RefSeq" id="WP_048362693.1">
    <property type="nucleotide sequence ID" value="NZ_JAAEBV010000001.1"/>
</dbReference>
<evidence type="ECO:0000313" key="3">
    <source>
        <dbReference type="Proteomes" id="UP000036325"/>
    </source>
</evidence>
<evidence type="ECO:0000256" key="1">
    <source>
        <dbReference type="SAM" id="MobiDB-lite"/>
    </source>
</evidence>
<dbReference type="OrthoDB" id="7030750at2"/>